<dbReference type="eggNOG" id="COG0537">
    <property type="taxonomic scope" value="Bacteria"/>
</dbReference>
<protein>
    <submittedName>
        <fullName evidence="5">Histidine triad domain protein</fullName>
    </submittedName>
</protein>
<dbReference type="InterPro" id="IPR011146">
    <property type="entry name" value="HIT-like"/>
</dbReference>
<dbReference type="RefSeq" id="WP_005604661.1">
    <property type="nucleotide sequence ID" value="NZ_GG663525.1"/>
</dbReference>
<gene>
    <name evidence="5" type="ORF">BUTYVIB_02465</name>
</gene>
<dbReference type="EMBL" id="ABWN01000042">
    <property type="protein sequence ID" value="EFF67382.1"/>
    <property type="molecule type" value="Genomic_DNA"/>
</dbReference>
<dbReference type="InterPro" id="IPR001310">
    <property type="entry name" value="Histidine_triad_HIT"/>
</dbReference>
<evidence type="ECO:0000256" key="2">
    <source>
        <dbReference type="PIRSR" id="PIRSR601310-3"/>
    </source>
</evidence>
<feature type="active site" description="Tele-AMP-histidine intermediate" evidence="1">
    <location>
        <position position="101"/>
    </location>
</feature>
<proteinExistence type="predicted"/>
<accession>D4S313</accession>
<name>D4S313_9FIRM</name>
<dbReference type="InterPro" id="IPR019808">
    <property type="entry name" value="Histidine_triad_CS"/>
</dbReference>
<dbReference type="PANTHER" id="PTHR46648">
    <property type="entry name" value="HIT FAMILY PROTEIN 1"/>
    <property type="match status" value="1"/>
</dbReference>
<dbReference type="STRING" id="45851.BHV86_01485"/>
<feature type="domain" description="HIT" evidence="4">
    <location>
        <begin position="7"/>
        <end position="114"/>
    </location>
</feature>
<reference evidence="5 6" key="1">
    <citation type="submission" date="2010-02" db="EMBL/GenBank/DDBJ databases">
        <authorList>
            <person name="Weinstock G."/>
            <person name="Sodergren E."/>
            <person name="Clifton S."/>
            <person name="Fulton L."/>
            <person name="Fulton B."/>
            <person name="Courtney L."/>
            <person name="Fronick C."/>
            <person name="Harrison M."/>
            <person name="Strong C."/>
            <person name="Farmer C."/>
            <person name="Delahaunty K."/>
            <person name="Markovic C."/>
            <person name="Hall O."/>
            <person name="Minx P."/>
            <person name="Tomlinson C."/>
            <person name="Mitreva M."/>
            <person name="Nelson J."/>
            <person name="Hou S."/>
            <person name="Wollam A."/>
            <person name="Pepin K.H."/>
            <person name="Johnson M."/>
            <person name="Bhonagiri V."/>
            <person name="Zhang X."/>
            <person name="Suruliraj S."/>
            <person name="Warren W."/>
            <person name="Chinwalla A."/>
            <person name="Mardis E.R."/>
            <person name="Wilson R.K."/>
        </authorList>
    </citation>
    <scope>NUCLEOTIDE SEQUENCE [LARGE SCALE GENOMIC DNA]</scope>
    <source>
        <strain evidence="5 6">DSM 2876</strain>
    </source>
</reference>
<dbReference type="Proteomes" id="UP000006238">
    <property type="component" value="Unassembled WGS sequence"/>
</dbReference>
<dbReference type="AlphaFoldDB" id="D4S313"/>
<evidence type="ECO:0000256" key="3">
    <source>
        <dbReference type="PROSITE-ProRule" id="PRU00464"/>
    </source>
</evidence>
<sequence>MMKDDCIFCKLANGVFKTNTVYEDEDFRVILDASPAAKGHSLVIPKSHFDNALTADEKVLGKAMNVAAKTGRALMKTFGCDGINIVQNNGEAAGQTVFHLHLHVIPRYKDDNIGITWTPGSDTDENFADTAKLIAEKFEK</sequence>
<evidence type="ECO:0000256" key="1">
    <source>
        <dbReference type="PIRSR" id="PIRSR601310-1"/>
    </source>
</evidence>
<evidence type="ECO:0000259" key="4">
    <source>
        <dbReference type="PROSITE" id="PS51084"/>
    </source>
</evidence>
<dbReference type="PROSITE" id="PS51084">
    <property type="entry name" value="HIT_2"/>
    <property type="match status" value="1"/>
</dbReference>
<dbReference type="Pfam" id="PF01230">
    <property type="entry name" value="HIT"/>
    <property type="match status" value="1"/>
</dbReference>
<comment type="caution">
    <text evidence="5">The sequence shown here is derived from an EMBL/GenBank/DDBJ whole genome shotgun (WGS) entry which is preliminary data.</text>
</comment>
<evidence type="ECO:0000313" key="6">
    <source>
        <dbReference type="Proteomes" id="UP000006238"/>
    </source>
</evidence>
<dbReference type="PANTHER" id="PTHR46648:SF1">
    <property type="entry name" value="ADENOSINE 5'-MONOPHOSPHORAMIDASE HNT1"/>
    <property type="match status" value="1"/>
</dbReference>
<dbReference type="CDD" id="cd01277">
    <property type="entry name" value="HINT_subgroup"/>
    <property type="match status" value="1"/>
</dbReference>
<dbReference type="SUPFAM" id="SSF54197">
    <property type="entry name" value="HIT-like"/>
    <property type="match status" value="1"/>
</dbReference>
<dbReference type="InterPro" id="IPR039384">
    <property type="entry name" value="HINT"/>
</dbReference>
<keyword evidence="6" id="KW-1185">Reference proteome</keyword>
<feature type="short sequence motif" description="Histidine triad motif" evidence="2 3">
    <location>
        <begin position="99"/>
        <end position="103"/>
    </location>
</feature>
<dbReference type="GO" id="GO:0003824">
    <property type="term" value="F:catalytic activity"/>
    <property type="evidence" value="ECO:0007669"/>
    <property type="project" value="InterPro"/>
</dbReference>
<dbReference type="GeneID" id="98917117"/>
<dbReference type="InterPro" id="IPR036265">
    <property type="entry name" value="HIT-like_sf"/>
</dbReference>
<evidence type="ECO:0000313" key="5">
    <source>
        <dbReference type="EMBL" id="EFF67382.1"/>
    </source>
</evidence>
<organism evidence="5 6">
    <name type="scientific">Eshraghiella crossota DSM 2876</name>
    <dbReference type="NCBI Taxonomy" id="511680"/>
    <lineage>
        <taxon>Bacteria</taxon>
        <taxon>Bacillati</taxon>
        <taxon>Bacillota</taxon>
        <taxon>Clostridia</taxon>
        <taxon>Lachnospirales</taxon>
        <taxon>Lachnospiraceae</taxon>
        <taxon>Eshraghiella</taxon>
    </lineage>
</organism>
<dbReference type="PROSITE" id="PS00892">
    <property type="entry name" value="HIT_1"/>
    <property type="match status" value="1"/>
</dbReference>
<dbReference type="GO" id="GO:0009117">
    <property type="term" value="P:nucleotide metabolic process"/>
    <property type="evidence" value="ECO:0007669"/>
    <property type="project" value="TreeGrafter"/>
</dbReference>
<dbReference type="HOGENOM" id="CLU_056776_3_3_9"/>
<dbReference type="PRINTS" id="PR00332">
    <property type="entry name" value="HISTRIAD"/>
</dbReference>
<dbReference type="Gene3D" id="3.30.428.10">
    <property type="entry name" value="HIT-like"/>
    <property type="match status" value="1"/>
</dbReference>